<dbReference type="InterPro" id="IPR005077">
    <property type="entry name" value="Peptidase_C11"/>
</dbReference>
<dbReference type="Gene3D" id="3.40.50.11970">
    <property type="match status" value="1"/>
</dbReference>
<dbReference type="RefSeq" id="WP_081352883.1">
    <property type="nucleotide sequence ID" value="NZ_FNRF01000002.1"/>
</dbReference>
<evidence type="ECO:0000313" key="3">
    <source>
        <dbReference type="Proteomes" id="UP000182257"/>
    </source>
</evidence>
<sequence length="600" mass="68113">MKANLKQLMLLACFILSFVACTNDSSDNPAKGIDRRIVGSWFSDVSGMTYAKWNYGKTWQNTEFKADGTGSTRIYYTLEDDAIGCEKIDFTYTASASGVLTMTPNDREVMNAKWQLEGDELSLGDGDDISLTFKKTTSDMAAKFDTWSKDDEMIDVPQPAKYTVFVYGNAGGTMDFIIEQGLWERLQQYLTDHNNVRVVCMYKYGKDQPDPKKAFTGKYAAPGDIVWFELTGDTDLNKIKESGMQAIGMGEEAKQLKICNPNTMRMFLEFSSLQCPAEDYVMGIWGHGSGFDAMYDVPGKYEVQQARATRGVMVDEWVDNEWMDMYELNDAMKAAGIEKFNTLMFHNCFMGNIETLTQARSFADYIFASAHILNSGGELMTEFIRGLAETGDAQKAGKLMFERCTPEWQNSYVDVAKNDYANGDYKMIRTDKFEPIIDAAKQLCDRILALYPTQKEAIDRATKSVYRFEPIDAKKNEFIYPFFDIANYAQLLAKETDDAELKAISAAMDKAFDEAFVCYRDVNNSKEHLDHYTLSICLMSKLFYTFDYMTNVPELKALNNYNEGYEKCDFHKLTGWGNWLKTNEQYLDSNPQKGGGGKLE</sequence>
<reference evidence="2 3" key="1">
    <citation type="submission" date="2016-10" db="EMBL/GenBank/DDBJ databases">
        <authorList>
            <person name="de Groot N.N."/>
        </authorList>
    </citation>
    <scope>NUCLEOTIDE SEQUENCE [LARGE SCALE GENOMIC DNA]</scope>
    <source>
        <strain evidence="2 3">D31d</strain>
    </source>
</reference>
<dbReference type="OrthoDB" id="5507507at2"/>
<organism evidence="2 3">
    <name type="scientific">Xylanibacter ruminicola</name>
    <name type="common">Prevotella ruminicola</name>
    <dbReference type="NCBI Taxonomy" id="839"/>
    <lineage>
        <taxon>Bacteria</taxon>
        <taxon>Pseudomonadati</taxon>
        <taxon>Bacteroidota</taxon>
        <taxon>Bacteroidia</taxon>
        <taxon>Bacteroidales</taxon>
        <taxon>Prevotellaceae</taxon>
        <taxon>Xylanibacter</taxon>
    </lineage>
</organism>
<name>A0A1H4A8B8_XYLRU</name>
<feature type="signal peptide" evidence="1">
    <location>
        <begin position="1"/>
        <end position="22"/>
    </location>
</feature>
<accession>A0A1H4A8B8</accession>
<dbReference type="PANTHER" id="PTHR37835:SF1">
    <property type="entry name" value="ALPHA-CLOSTRIPAIN"/>
    <property type="match status" value="1"/>
</dbReference>
<dbReference type="Proteomes" id="UP000182257">
    <property type="component" value="Unassembled WGS sequence"/>
</dbReference>
<dbReference type="AlphaFoldDB" id="A0A1H4A8B8"/>
<protein>
    <submittedName>
        <fullName evidence="2">Uncharacterized protein</fullName>
    </submittedName>
</protein>
<proteinExistence type="predicted"/>
<dbReference type="Pfam" id="PF03415">
    <property type="entry name" value="Peptidase_C11"/>
    <property type="match status" value="1"/>
</dbReference>
<dbReference type="EMBL" id="FNRF01000002">
    <property type="protein sequence ID" value="SEA32383.1"/>
    <property type="molecule type" value="Genomic_DNA"/>
</dbReference>
<keyword evidence="1" id="KW-0732">Signal</keyword>
<dbReference type="PROSITE" id="PS51257">
    <property type="entry name" value="PROKAR_LIPOPROTEIN"/>
    <property type="match status" value="1"/>
</dbReference>
<evidence type="ECO:0000313" key="2">
    <source>
        <dbReference type="EMBL" id="SEA32383.1"/>
    </source>
</evidence>
<gene>
    <name evidence="2" type="ORF">SAMN05216462_1109</name>
</gene>
<feature type="chain" id="PRO_5010381024" evidence="1">
    <location>
        <begin position="23"/>
        <end position="600"/>
    </location>
</feature>
<evidence type="ECO:0000256" key="1">
    <source>
        <dbReference type="SAM" id="SignalP"/>
    </source>
</evidence>
<dbReference type="PANTHER" id="PTHR37835">
    <property type="entry name" value="ALPHA-CLOSTRIPAIN"/>
    <property type="match status" value="1"/>
</dbReference>